<dbReference type="InterPro" id="IPR009158">
    <property type="entry name" value="G3P_DH_GlpB_su"/>
</dbReference>
<dbReference type="Pfam" id="PF00890">
    <property type="entry name" value="FAD_binding_2"/>
    <property type="match status" value="1"/>
</dbReference>
<proteinExistence type="inferred from homology"/>
<evidence type="ECO:0000256" key="4">
    <source>
        <dbReference type="HAMAP-Rule" id="MF_00753"/>
    </source>
</evidence>
<dbReference type="NCBIfam" id="NF003720">
    <property type="entry name" value="PRK05329.1-3"/>
    <property type="match status" value="1"/>
</dbReference>
<evidence type="ECO:0000313" key="6">
    <source>
        <dbReference type="EMBL" id="MFD0966996.1"/>
    </source>
</evidence>
<keyword evidence="3 4" id="KW-0560">Oxidoreductase</keyword>
<evidence type="ECO:0000256" key="1">
    <source>
        <dbReference type="ARBA" id="ARBA00022630"/>
    </source>
</evidence>
<comment type="caution">
    <text evidence="6">The sequence shown here is derived from an EMBL/GenBank/DDBJ whole genome shotgun (WGS) entry which is preliminary data.</text>
</comment>
<organism evidence="6 7">
    <name type="scientific">Seminibacterium arietis</name>
    <dbReference type="NCBI Taxonomy" id="1173502"/>
    <lineage>
        <taxon>Bacteria</taxon>
        <taxon>Pseudomonadati</taxon>
        <taxon>Pseudomonadota</taxon>
        <taxon>Gammaproteobacteria</taxon>
        <taxon>Pasteurellales</taxon>
        <taxon>Pasteurellaceae</taxon>
        <taxon>Seminibacterium</taxon>
    </lineage>
</organism>
<dbReference type="InterPro" id="IPR036188">
    <property type="entry name" value="FAD/NAD-bd_sf"/>
</dbReference>
<dbReference type="InterPro" id="IPR003953">
    <property type="entry name" value="FAD-dep_OxRdtase_2_FAD-bd"/>
</dbReference>
<name>A0ABW3IAW1_9PAST</name>
<dbReference type="PIRSF" id="PIRSF000141">
    <property type="entry name" value="Anaerobic_G3P_dh"/>
    <property type="match status" value="1"/>
</dbReference>
<dbReference type="NCBIfam" id="NF003721">
    <property type="entry name" value="PRK05329.1-4"/>
    <property type="match status" value="1"/>
</dbReference>
<keyword evidence="1 4" id="KW-0285">Flavoprotein</keyword>
<comment type="similarity">
    <text evidence="4">Belongs to the anaerobic G-3-P dehydrogenase subunit B family.</text>
</comment>
<dbReference type="NCBIfam" id="TIGR03378">
    <property type="entry name" value="glycerol3P_GlpB"/>
    <property type="match status" value="1"/>
</dbReference>
<reference evidence="7" key="1">
    <citation type="journal article" date="2019" name="Int. J. Syst. Evol. Microbiol.">
        <title>The Global Catalogue of Microorganisms (GCM) 10K type strain sequencing project: providing services to taxonomists for standard genome sequencing and annotation.</title>
        <authorList>
            <consortium name="The Broad Institute Genomics Platform"/>
            <consortium name="The Broad Institute Genome Sequencing Center for Infectious Disease"/>
            <person name="Wu L."/>
            <person name="Ma J."/>
        </authorList>
    </citation>
    <scope>NUCLEOTIDE SEQUENCE [LARGE SCALE GENOMIC DNA]</scope>
    <source>
        <strain evidence="7">CCUG 61707</strain>
    </source>
</reference>
<accession>A0ABW3IAW1</accession>
<gene>
    <name evidence="4 6" type="primary">glpB</name>
    <name evidence="6" type="ORF">ACFQ02_09200</name>
</gene>
<dbReference type="PANTHER" id="PTHR43400:SF11">
    <property type="entry name" value="ANAEROBIC GLYCEROL-3-PHOSPHATE DEHYDROGENASE SUBUNIT B"/>
    <property type="match status" value="1"/>
</dbReference>
<dbReference type="HAMAP" id="MF_00753">
    <property type="entry name" value="Glycerol3P_GlpB"/>
    <property type="match status" value="1"/>
</dbReference>
<dbReference type="NCBIfam" id="NF003719">
    <property type="entry name" value="PRK05329.1-2"/>
    <property type="match status" value="1"/>
</dbReference>
<dbReference type="NCBIfam" id="NF003718">
    <property type="entry name" value="PRK05329.1-1"/>
    <property type="match status" value="1"/>
</dbReference>
<comment type="subunit">
    <text evidence="4">Composed of a catalytic GlpA/B dimer and of membrane bound GlpC.</text>
</comment>
<dbReference type="Proteomes" id="UP001596996">
    <property type="component" value="Unassembled WGS sequence"/>
</dbReference>
<protein>
    <recommendedName>
        <fullName evidence="4">Anaerobic glycerol-3-phosphate dehydrogenase subunit B</fullName>
        <shortName evidence="4">Anaerobic G-3-P dehydrogenase subunit B</shortName>
        <shortName evidence="4">Anaerobic G3Pdhase B</shortName>
        <ecNumber evidence="4">1.1.5.3</ecNumber>
    </recommendedName>
</protein>
<dbReference type="InterPro" id="IPR050315">
    <property type="entry name" value="FAD-oxidoreductase_2"/>
</dbReference>
<comment type="cofactor">
    <cofactor evidence="4">
        <name>FMN</name>
        <dbReference type="ChEBI" id="CHEBI:58210"/>
    </cofactor>
</comment>
<dbReference type="EMBL" id="JBHTJN010000028">
    <property type="protein sequence ID" value="MFD0966996.1"/>
    <property type="molecule type" value="Genomic_DNA"/>
</dbReference>
<evidence type="ECO:0000313" key="7">
    <source>
        <dbReference type="Proteomes" id="UP001596996"/>
    </source>
</evidence>
<comment type="catalytic activity">
    <reaction evidence="4">
        <text>a quinone + sn-glycerol 3-phosphate = dihydroxyacetone phosphate + a quinol</text>
        <dbReference type="Rhea" id="RHEA:18977"/>
        <dbReference type="ChEBI" id="CHEBI:24646"/>
        <dbReference type="ChEBI" id="CHEBI:57597"/>
        <dbReference type="ChEBI" id="CHEBI:57642"/>
        <dbReference type="ChEBI" id="CHEBI:132124"/>
        <dbReference type="EC" id="1.1.5.3"/>
    </reaction>
</comment>
<dbReference type="RefSeq" id="WP_380822135.1">
    <property type="nucleotide sequence ID" value="NZ_JBHTJN010000028.1"/>
</dbReference>
<comment type="function">
    <text evidence="4">Conversion of glycerol 3-phosphate to dihydroxyacetone. Uses fumarate or nitrate as electron acceptor.</text>
</comment>
<keyword evidence="2 4" id="KW-0288">FMN</keyword>
<keyword evidence="7" id="KW-1185">Reference proteome</keyword>
<evidence type="ECO:0000256" key="3">
    <source>
        <dbReference type="ARBA" id="ARBA00023002"/>
    </source>
</evidence>
<sequence>MNFDVVIIGGGLAGLTCGIALQQRGKRCAVINNGQSAINFSSGSMDLLGKLPNGETVDSFINSYDELAEQLPQHPYCLLGKEKVLSKAAQFEQLALEMDLGLIGSLAQNHLRVTPLGGLQHTWLSANSVPTLGLTEEKFPHKHIAVLGIESYHDFQPHLLAENLKQNHQFTHCEVTTALLSIPKLDQLRENSREFRSINISQLLEHRLERRELINEIKQVAKGADCIFLPACFGLDDQKFVNQLKQDTGLNLYELPTLPPSLLGIRQHKQLLRYFQSLGGLMLNGDKAIKAVIENNQVKQIFTQLHQEHGIQADNFVLSSGSFFSNGLASSFERIFEPLFDADITGNNENFKSYDRLTWTTSKFASPQPYQSAGIAINNFCQVQKSGQILQNLYAAGNVIGGYNALELGCGSGVSIVTALCVADNILNQ</sequence>
<evidence type="ECO:0000256" key="2">
    <source>
        <dbReference type="ARBA" id="ARBA00022643"/>
    </source>
</evidence>
<dbReference type="SUPFAM" id="SSF51905">
    <property type="entry name" value="FAD/NAD(P)-binding domain"/>
    <property type="match status" value="1"/>
</dbReference>
<dbReference type="PANTHER" id="PTHR43400">
    <property type="entry name" value="FUMARATE REDUCTASE"/>
    <property type="match status" value="1"/>
</dbReference>
<dbReference type="Gene3D" id="3.50.50.60">
    <property type="entry name" value="FAD/NAD(P)-binding domain"/>
    <property type="match status" value="1"/>
</dbReference>
<feature type="domain" description="FAD-dependent oxidoreductase 2 FAD-binding" evidence="5">
    <location>
        <begin position="4"/>
        <end position="414"/>
    </location>
</feature>
<evidence type="ECO:0000259" key="5">
    <source>
        <dbReference type="Pfam" id="PF00890"/>
    </source>
</evidence>
<dbReference type="EC" id="1.1.5.3" evidence="4"/>
<comment type="pathway">
    <text evidence="4">Polyol metabolism; glycerol degradation via glycerol kinase pathway; glycerone phosphate from sn-glycerol 3-phosphate (anaerobic route): step 1/1.</text>
</comment>
<dbReference type="GO" id="GO:0004368">
    <property type="term" value="F:glycerol-3-phosphate dehydrogenase (quinone) activity"/>
    <property type="evidence" value="ECO:0007669"/>
    <property type="project" value="UniProtKB-EC"/>
</dbReference>